<evidence type="ECO:0000256" key="4">
    <source>
        <dbReference type="ARBA" id="ARBA00022448"/>
    </source>
</evidence>
<evidence type="ECO:0000256" key="13">
    <source>
        <dbReference type="ARBA" id="ARBA00023242"/>
    </source>
</evidence>
<feature type="compositionally biased region" description="Acidic residues" evidence="15">
    <location>
        <begin position="314"/>
        <end position="326"/>
    </location>
</feature>
<evidence type="ECO:0000256" key="2">
    <source>
        <dbReference type="ARBA" id="ARBA00004496"/>
    </source>
</evidence>
<keyword evidence="6" id="KW-0507">mRNA processing</keyword>
<dbReference type="Proteomes" id="UP000298061">
    <property type="component" value="Unassembled WGS sequence"/>
</dbReference>
<evidence type="ECO:0000256" key="12">
    <source>
        <dbReference type="ARBA" id="ARBA00023187"/>
    </source>
</evidence>
<dbReference type="InterPro" id="IPR018545">
    <property type="entry name" value="Btz_dom"/>
</dbReference>
<feature type="compositionally biased region" description="Basic and acidic residues" evidence="15">
    <location>
        <begin position="955"/>
        <end position="965"/>
    </location>
</feature>
<evidence type="ECO:0000256" key="6">
    <source>
        <dbReference type="ARBA" id="ARBA00022664"/>
    </source>
</evidence>
<comment type="caution">
    <text evidence="18">The sequence shown here is derived from an EMBL/GenBank/DDBJ whole genome shotgun (WGS) entry which is preliminary data.</text>
</comment>
<proteinExistence type="inferred from homology"/>
<evidence type="ECO:0000313" key="19">
    <source>
        <dbReference type="Proteomes" id="UP000298061"/>
    </source>
</evidence>
<dbReference type="GO" id="GO:0000184">
    <property type="term" value="P:nuclear-transcribed mRNA catabolic process, nonsense-mediated decay"/>
    <property type="evidence" value="ECO:0007669"/>
    <property type="project" value="UniProtKB-KW"/>
</dbReference>
<evidence type="ECO:0000256" key="3">
    <source>
        <dbReference type="ARBA" id="ARBA00009548"/>
    </source>
</evidence>
<keyword evidence="19" id="KW-1185">Reference proteome</keyword>
<feature type="compositionally biased region" description="Pro residues" evidence="15">
    <location>
        <begin position="748"/>
        <end position="765"/>
    </location>
</feature>
<dbReference type="GO" id="GO:0008380">
    <property type="term" value="P:RNA splicing"/>
    <property type="evidence" value="ECO:0007669"/>
    <property type="project" value="UniProtKB-KW"/>
</dbReference>
<comment type="similarity">
    <text evidence="3">Belongs to the CASC3 family.</text>
</comment>
<dbReference type="STRING" id="135208.A0A4Y9ZQU9"/>
<feature type="compositionally biased region" description="Low complexity" evidence="15">
    <location>
        <begin position="772"/>
        <end position="787"/>
    </location>
</feature>
<comment type="similarity">
    <text evidence="14">Belongs to the AB hydrolase superfamily. Epoxide hydrolase family.</text>
</comment>
<dbReference type="GO" id="GO:0006417">
    <property type="term" value="P:regulation of translation"/>
    <property type="evidence" value="ECO:0007669"/>
    <property type="project" value="UniProtKB-KW"/>
</dbReference>
<dbReference type="GO" id="GO:0006397">
    <property type="term" value="P:mRNA processing"/>
    <property type="evidence" value="ECO:0007669"/>
    <property type="project" value="UniProtKB-KW"/>
</dbReference>
<evidence type="ECO:0000256" key="10">
    <source>
        <dbReference type="ARBA" id="ARBA00022884"/>
    </source>
</evidence>
<dbReference type="PANTHER" id="PTHR43329">
    <property type="entry name" value="EPOXIDE HYDROLASE"/>
    <property type="match status" value="1"/>
</dbReference>
<dbReference type="InterPro" id="IPR000073">
    <property type="entry name" value="AB_hydrolase_1"/>
</dbReference>
<dbReference type="GO" id="GO:0035145">
    <property type="term" value="C:exon-exon junction complex"/>
    <property type="evidence" value="ECO:0007669"/>
    <property type="project" value="InterPro"/>
</dbReference>
<dbReference type="Pfam" id="PF09405">
    <property type="entry name" value="Btz"/>
    <property type="match status" value="1"/>
</dbReference>
<dbReference type="PRINTS" id="PR00412">
    <property type="entry name" value="EPOXHYDRLASE"/>
</dbReference>
<feature type="compositionally biased region" description="Low complexity" evidence="15">
    <location>
        <begin position="394"/>
        <end position="404"/>
    </location>
</feature>
<feature type="compositionally biased region" description="Polar residues" evidence="15">
    <location>
        <begin position="715"/>
        <end position="727"/>
    </location>
</feature>
<dbReference type="Gene3D" id="3.40.50.1820">
    <property type="entry name" value="alpha/beta hydrolase"/>
    <property type="match status" value="1"/>
</dbReference>
<keyword evidence="13" id="KW-0539">Nucleus</keyword>
<keyword evidence="5" id="KW-0963">Cytoplasm</keyword>
<feature type="compositionally biased region" description="Gly residues" evidence="15">
    <location>
        <begin position="575"/>
        <end position="599"/>
    </location>
</feature>
<sequence>MLGYGGTDKPRAVEGYTTKRLSDDLAALLDLVGVQKAIVIGHDWGSYTVSRFALWYPDRLLALAILAIPYTPRAAEYIPLEEVVKKVPNYGYQLYLSDPNSTVEIEANLSHFLRVMYGMVKPSKSLVPEGHLKQILHIHDGVPKATNVANEQELQYYLSQLKDMNGPLNYYRTTELRFEEEEAANLPRELRADMPVLYLGGSKDSTGTPWQVESSRKCIPRLQHGTIEGVGHWLMAEARQEITERVIQWLESVLPEQAKLAISANNLHASQKKTRLVRRRGRAHDGIYSDEEIEREARSDSESDDDRSSLDSASDSETEPASDDVQTEGHPAVIVPSSTHTPHPPEVNGMPTISKTEPAPLLAATVDCDMAAQGVDSLPPSRSSTRSRKETRSAKAPPRTSSAPPSVPSPSAPAPEPLEGEGDVDAETPGPSSQERRGSFPQRRMGQTARQAYQERLESDPSYVPTVGEFWGHDDRLLDKDLRSLSGWWRGRWQGRGRGRGKFGNGFIRGRGGFFPQRSNGPAPLDNENGQEAEVQAPDVPPVERAWNHDGFEEMKKRDEARRLQQQQGPPQRGFRGGFRGGRGGFVPGRGGRGFGRGGSFSPVTTHGQMLSSSPTPRTWYTMKPERVWTKHHEMFLFSDPVLKPRAGQGPGYRIKLPGTQHEEVVRGPPRPWPYAGGRDIQATATVVDDIDSKAATVRLPRKSDKGEAVEREVTSSAPSTQAQPIQQEPAMTVENLPLDDDAFTIKKPPPPTVIPFPEPAPPAQPSHTQVSNAAASSSSSQAGPSSPRVPPAEGSQQADSAEADGWIGLSPKAEGKQVLPPSGESRPAPPTLPPLQTTFSPMAQPTPQFSSPYGFAPALPPGIVLNQHGMPYEASTGRAVYLQPTPAPMYDPRSVMPPHMPMPPPGAPFVPQHLRHHSSMSSPDFLSHSPTPPAVFGETPIFAPPRQSSRIEIRKPMPEDEMKKNASPRVQPRSGPSGLRTSMTPAGFAPAPMFGASNVPRSVQPRSTTSPRPVHEYVPSQSPGYAAGPSEPGRPPVDVGMVGYPPYQQPYYYPPEQYGYAPYVEPQQVMQYDMYPPDPRAPQPVYY</sequence>
<feature type="compositionally biased region" description="Low complexity" evidence="15">
    <location>
        <begin position="564"/>
        <end position="574"/>
    </location>
</feature>
<keyword evidence="7" id="KW-0378">Hydrolase</keyword>
<feature type="region of interest" description="Disordered" evidence="15">
    <location>
        <begin position="698"/>
        <end position="854"/>
    </location>
</feature>
<dbReference type="Pfam" id="PF00561">
    <property type="entry name" value="Abhydrolase_1"/>
    <property type="match status" value="1"/>
</dbReference>
<dbReference type="OrthoDB" id="284184at2759"/>
<evidence type="ECO:0000256" key="14">
    <source>
        <dbReference type="ARBA" id="ARBA00038334"/>
    </source>
</evidence>
<keyword evidence="12" id="KW-0508">mRNA splicing</keyword>
<evidence type="ECO:0008006" key="20">
    <source>
        <dbReference type="Google" id="ProtNLM"/>
    </source>
</evidence>
<keyword evidence="11" id="KW-0866">Nonsense-mediated mRNA decay</keyword>
<accession>A0A4Y9ZQU9</accession>
<evidence type="ECO:0000256" key="11">
    <source>
        <dbReference type="ARBA" id="ARBA00023161"/>
    </source>
</evidence>
<dbReference type="SUPFAM" id="SSF53474">
    <property type="entry name" value="alpha/beta-Hydrolases"/>
    <property type="match status" value="1"/>
</dbReference>
<organism evidence="18 19">
    <name type="scientific">Hericium alpestre</name>
    <dbReference type="NCBI Taxonomy" id="135208"/>
    <lineage>
        <taxon>Eukaryota</taxon>
        <taxon>Fungi</taxon>
        <taxon>Dikarya</taxon>
        <taxon>Basidiomycota</taxon>
        <taxon>Agaricomycotina</taxon>
        <taxon>Agaricomycetes</taxon>
        <taxon>Russulales</taxon>
        <taxon>Hericiaceae</taxon>
        <taxon>Hericium</taxon>
    </lineage>
</organism>
<protein>
    <recommendedName>
        <fullName evidence="20">AB hydrolase-1 domain-containing protein</fullName>
    </recommendedName>
</protein>
<evidence type="ECO:0000256" key="9">
    <source>
        <dbReference type="ARBA" id="ARBA00022845"/>
    </source>
</evidence>
<dbReference type="AlphaFoldDB" id="A0A4Y9ZQU9"/>
<feature type="compositionally biased region" description="Low complexity" evidence="15">
    <location>
        <begin position="986"/>
        <end position="997"/>
    </location>
</feature>
<feature type="compositionally biased region" description="Basic and acidic residues" evidence="15">
    <location>
        <begin position="546"/>
        <end position="563"/>
    </location>
</feature>
<dbReference type="GO" id="GO:0005737">
    <property type="term" value="C:cytoplasm"/>
    <property type="evidence" value="ECO:0007669"/>
    <property type="project" value="UniProtKB-SubCell"/>
</dbReference>
<evidence type="ECO:0000256" key="5">
    <source>
        <dbReference type="ARBA" id="ARBA00022490"/>
    </source>
</evidence>
<dbReference type="GO" id="GO:0051028">
    <property type="term" value="P:mRNA transport"/>
    <property type="evidence" value="ECO:0007669"/>
    <property type="project" value="UniProtKB-KW"/>
</dbReference>
<feature type="region of interest" description="Disordered" evidence="15">
    <location>
        <begin position="372"/>
        <end position="464"/>
    </location>
</feature>
<dbReference type="GO" id="GO:0016787">
    <property type="term" value="F:hydrolase activity"/>
    <property type="evidence" value="ECO:0007669"/>
    <property type="project" value="UniProtKB-KW"/>
</dbReference>
<evidence type="ECO:0000259" key="17">
    <source>
        <dbReference type="Pfam" id="PF09405"/>
    </source>
</evidence>
<feature type="compositionally biased region" description="Basic and acidic residues" evidence="15">
    <location>
        <begin position="295"/>
        <end position="309"/>
    </location>
</feature>
<keyword evidence="9" id="KW-0810">Translation regulation</keyword>
<feature type="region of interest" description="Disordered" evidence="15">
    <location>
        <begin position="955"/>
        <end position="1042"/>
    </location>
</feature>
<reference evidence="18 19" key="1">
    <citation type="submission" date="2019-02" db="EMBL/GenBank/DDBJ databases">
        <title>Genome sequencing of the rare red list fungi Hericium alpestre (H. flagellum).</title>
        <authorList>
            <person name="Buettner E."/>
            <person name="Kellner H."/>
        </authorList>
    </citation>
    <scope>NUCLEOTIDE SEQUENCE [LARGE SCALE GENOMIC DNA]</scope>
    <source>
        <strain evidence="18 19">DSM 108284</strain>
    </source>
</reference>
<feature type="domain" description="AB hydrolase-1" evidence="16">
    <location>
        <begin position="1"/>
        <end position="236"/>
    </location>
</feature>
<evidence type="ECO:0000256" key="1">
    <source>
        <dbReference type="ARBA" id="ARBA00004123"/>
    </source>
</evidence>
<dbReference type="InterPro" id="IPR029058">
    <property type="entry name" value="AB_hydrolase_fold"/>
</dbReference>
<feature type="compositionally biased region" description="Basic residues" evidence="15">
    <location>
        <begin position="271"/>
        <end position="282"/>
    </location>
</feature>
<feature type="compositionally biased region" description="Basic and acidic residues" evidence="15">
    <location>
        <begin position="702"/>
        <end position="714"/>
    </location>
</feature>
<feature type="region of interest" description="Disordered" evidence="15">
    <location>
        <begin position="271"/>
        <end position="355"/>
    </location>
</feature>
<evidence type="ECO:0000313" key="18">
    <source>
        <dbReference type="EMBL" id="TFY76437.1"/>
    </source>
</evidence>
<name>A0A4Y9ZQU9_9AGAM</name>
<feature type="region of interest" description="Disordered" evidence="15">
    <location>
        <begin position="512"/>
        <end position="620"/>
    </location>
</feature>
<feature type="region of interest" description="Disordered" evidence="15">
    <location>
        <begin position="642"/>
        <end position="677"/>
    </location>
</feature>
<feature type="domain" description="Btz" evidence="17">
    <location>
        <begin position="426"/>
        <end position="565"/>
    </location>
</feature>
<feature type="compositionally biased region" description="Pro residues" evidence="15">
    <location>
        <begin position="405"/>
        <end position="416"/>
    </location>
</feature>
<keyword evidence="10" id="KW-0694">RNA-binding</keyword>
<keyword evidence="8" id="KW-0509">mRNA transport</keyword>
<dbReference type="InterPro" id="IPR000639">
    <property type="entry name" value="Epox_hydrolase-like"/>
</dbReference>
<comment type="subcellular location">
    <subcellularLocation>
        <location evidence="2">Cytoplasm</location>
    </subcellularLocation>
    <subcellularLocation>
        <location evidence="1">Nucleus</location>
    </subcellularLocation>
</comment>
<evidence type="ECO:0000256" key="8">
    <source>
        <dbReference type="ARBA" id="ARBA00022816"/>
    </source>
</evidence>
<evidence type="ECO:0000256" key="15">
    <source>
        <dbReference type="SAM" id="MobiDB-lite"/>
    </source>
</evidence>
<dbReference type="EMBL" id="SFCI01001206">
    <property type="protein sequence ID" value="TFY76437.1"/>
    <property type="molecule type" value="Genomic_DNA"/>
</dbReference>
<evidence type="ECO:0000259" key="16">
    <source>
        <dbReference type="Pfam" id="PF00561"/>
    </source>
</evidence>
<evidence type="ECO:0000256" key="7">
    <source>
        <dbReference type="ARBA" id="ARBA00022801"/>
    </source>
</evidence>
<gene>
    <name evidence="18" type="ORF">EWM64_g7576</name>
</gene>
<dbReference type="GO" id="GO:0003729">
    <property type="term" value="F:mRNA binding"/>
    <property type="evidence" value="ECO:0007669"/>
    <property type="project" value="InterPro"/>
</dbReference>
<feature type="compositionally biased region" description="Polar residues" evidence="15">
    <location>
        <begin position="1000"/>
        <end position="1012"/>
    </location>
</feature>
<keyword evidence="4" id="KW-0813">Transport</keyword>
<feature type="compositionally biased region" description="Polar residues" evidence="15">
    <location>
        <begin position="602"/>
        <end position="619"/>
    </location>
</feature>